<gene>
    <name evidence="1" type="ORF">LARSCL_LOCUS9670</name>
</gene>
<protein>
    <submittedName>
        <fullName evidence="1">Uncharacterized protein</fullName>
    </submittedName>
</protein>
<organism evidence="1 2">
    <name type="scientific">Larinioides sclopetarius</name>
    <dbReference type="NCBI Taxonomy" id="280406"/>
    <lineage>
        <taxon>Eukaryota</taxon>
        <taxon>Metazoa</taxon>
        <taxon>Ecdysozoa</taxon>
        <taxon>Arthropoda</taxon>
        <taxon>Chelicerata</taxon>
        <taxon>Arachnida</taxon>
        <taxon>Araneae</taxon>
        <taxon>Araneomorphae</taxon>
        <taxon>Entelegynae</taxon>
        <taxon>Araneoidea</taxon>
        <taxon>Araneidae</taxon>
        <taxon>Larinioides</taxon>
    </lineage>
</organism>
<dbReference type="AlphaFoldDB" id="A0AAV2A2M1"/>
<sequence length="135" mass="15165">LHQQVRQGVGCANSYQLENLIPNPEEVFETAFPEFAGTHGSIPDTHPEPTLENLPTDIAPNLTENKTLEAMPTDIEPQYTLQTPHPKNPAVKNPAIPINLGHQKKERKLWQIYQAILYKGWQIRKKKGMPVQGGP</sequence>
<reference evidence="1 2" key="1">
    <citation type="submission" date="2024-04" db="EMBL/GenBank/DDBJ databases">
        <authorList>
            <person name="Rising A."/>
            <person name="Reimegard J."/>
            <person name="Sonavane S."/>
            <person name="Akerstrom W."/>
            <person name="Nylinder S."/>
            <person name="Hedman E."/>
            <person name="Kallberg Y."/>
        </authorList>
    </citation>
    <scope>NUCLEOTIDE SEQUENCE [LARGE SCALE GENOMIC DNA]</scope>
</reference>
<dbReference type="EMBL" id="CAXIEN010000110">
    <property type="protein sequence ID" value="CAL1278227.1"/>
    <property type="molecule type" value="Genomic_DNA"/>
</dbReference>
<evidence type="ECO:0000313" key="2">
    <source>
        <dbReference type="Proteomes" id="UP001497382"/>
    </source>
</evidence>
<comment type="caution">
    <text evidence="1">The sequence shown here is derived from an EMBL/GenBank/DDBJ whole genome shotgun (WGS) entry which is preliminary data.</text>
</comment>
<feature type="non-terminal residue" evidence="1">
    <location>
        <position position="1"/>
    </location>
</feature>
<keyword evidence="2" id="KW-1185">Reference proteome</keyword>
<proteinExistence type="predicted"/>
<name>A0AAV2A2M1_9ARAC</name>
<dbReference type="Proteomes" id="UP001497382">
    <property type="component" value="Unassembled WGS sequence"/>
</dbReference>
<evidence type="ECO:0000313" key="1">
    <source>
        <dbReference type="EMBL" id="CAL1278227.1"/>
    </source>
</evidence>
<accession>A0AAV2A2M1</accession>